<keyword evidence="1" id="KW-0812">Transmembrane</keyword>
<dbReference type="EMBL" id="JAFNJU010000003">
    <property type="protein sequence ID" value="MBO1264316.1"/>
    <property type="molecule type" value="Genomic_DNA"/>
</dbReference>
<sequence length="513" mass="54422">MENIELLLNGFLVALSPLNIGAALLGAVLGLIVGAMPGIGSLAGVALLLPLTYKFNPTTAIIMLGALYYSNMYGGSFSAILLNIPGDSPAVMTALDGYPMAKKKKRPGQALFTANMASFIGGTIGMIILTFAGPALADLGLKFGPSEMTAILLIAMTSISWLVGENPIKGILITMLGILIASIGMDTLSGAPRYDFNNMYLLGGIPFTPFVIGTVGFSQVISLVNERHKMPDKNLDTKLSIKGSWLTKHDFRRLLPPALRSGFLGTFVGVLPGAGATTGSFMGYAMQKKFKNEEPLGTGAIEGIAACEAANNAAAAGAFAPLLALGIPGSGTGAVLLGGLMMWGLSPGPLLFQNEPEFAWGLISSLFLSNFITLGIAILIIPFLTKIIAVPTKYMIPIITVVCVVGSYSTTYSMYGVFVMLVSGIFSYFLQKNSYPVAPMLLSFVLAPLLESNMRKAFIISGGSLNIFFTRPITLFLMIIFLSLIIVPIVRSIFKKSEAHKGKEDQTDKKDII</sequence>
<keyword evidence="1" id="KW-0472">Membrane</keyword>
<evidence type="ECO:0000313" key="3">
    <source>
        <dbReference type="EMBL" id="MBO1264316.1"/>
    </source>
</evidence>
<dbReference type="PANTHER" id="PTHR35342">
    <property type="entry name" value="TRICARBOXYLIC TRANSPORT PROTEIN"/>
    <property type="match status" value="1"/>
</dbReference>
<comment type="caution">
    <text evidence="3">The sequence shown here is derived from an EMBL/GenBank/DDBJ whole genome shotgun (WGS) entry which is preliminary data.</text>
</comment>
<evidence type="ECO:0000313" key="4">
    <source>
        <dbReference type="Proteomes" id="UP000664218"/>
    </source>
</evidence>
<gene>
    <name evidence="3" type="ORF">J3A84_04585</name>
</gene>
<evidence type="ECO:0000259" key="2">
    <source>
        <dbReference type="Pfam" id="PF01970"/>
    </source>
</evidence>
<dbReference type="InterPro" id="IPR002823">
    <property type="entry name" value="DUF112_TM"/>
</dbReference>
<feature type="transmembrane region" description="Helical" evidence="1">
    <location>
        <begin position="358"/>
        <end position="384"/>
    </location>
</feature>
<feature type="transmembrane region" description="Helical" evidence="1">
    <location>
        <begin position="322"/>
        <end position="346"/>
    </location>
</feature>
<feature type="transmembrane region" description="Helical" evidence="1">
    <location>
        <begin position="396"/>
        <end position="429"/>
    </location>
</feature>
<reference evidence="3" key="1">
    <citation type="submission" date="2021-03" db="EMBL/GenBank/DDBJ databases">
        <title>Proteiniclasticum marinus sp. nov., isolated from tidal flat sediment.</title>
        <authorList>
            <person name="Namirimu T."/>
            <person name="Yang J.-A."/>
            <person name="Yang S.-H."/>
            <person name="Kim Y.-J."/>
            <person name="Kwon K.K."/>
        </authorList>
    </citation>
    <scope>NUCLEOTIDE SEQUENCE</scope>
    <source>
        <strain evidence="3">SCR006</strain>
    </source>
</reference>
<evidence type="ECO:0000256" key="1">
    <source>
        <dbReference type="SAM" id="Phobius"/>
    </source>
</evidence>
<feature type="transmembrane region" description="Helical" evidence="1">
    <location>
        <begin position="200"/>
        <end position="221"/>
    </location>
</feature>
<feature type="transmembrane region" description="Helical" evidence="1">
    <location>
        <begin position="20"/>
        <end position="49"/>
    </location>
</feature>
<keyword evidence="4" id="KW-1185">Reference proteome</keyword>
<feature type="transmembrane region" description="Helical" evidence="1">
    <location>
        <begin position="170"/>
        <end position="188"/>
    </location>
</feature>
<protein>
    <submittedName>
        <fullName evidence="3">Tripartite tricarboxylate transporter permease</fullName>
    </submittedName>
</protein>
<organism evidence="3 4">
    <name type="scientific">Proteiniclasticum aestuarii</name>
    <dbReference type="NCBI Taxonomy" id="2817862"/>
    <lineage>
        <taxon>Bacteria</taxon>
        <taxon>Bacillati</taxon>
        <taxon>Bacillota</taxon>
        <taxon>Clostridia</taxon>
        <taxon>Eubacteriales</taxon>
        <taxon>Clostridiaceae</taxon>
        <taxon>Proteiniclasticum</taxon>
    </lineage>
</organism>
<dbReference type="Pfam" id="PF01970">
    <property type="entry name" value="TctA"/>
    <property type="match status" value="1"/>
</dbReference>
<keyword evidence="1" id="KW-1133">Transmembrane helix</keyword>
<feature type="transmembrane region" description="Helical" evidence="1">
    <location>
        <begin position="61"/>
        <end position="82"/>
    </location>
</feature>
<dbReference type="AlphaFoldDB" id="A0A939KIT3"/>
<feature type="domain" description="DUF112" evidence="2">
    <location>
        <begin position="21"/>
        <end position="442"/>
    </location>
</feature>
<dbReference type="Proteomes" id="UP000664218">
    <property type="component" value="Unassembled WGS sequence"/>
</dbReference>
<feature type="transmembrane region" description="Helical" evidence="1">
    <location>
        <begin position="263"/>
        <end position="285"/>
    </location>
</feature>
<proteinExistence type="predicted"/>
<feature type="transmembrane region" description="Helical" evidence="1">
    <location>
        <begin position="473"/>
        <end position="494"/>
    </location>
</feature>
<dbReference type="RefSeq" id="WP_207598835.1">
    <property type="nucleotide sequence ID" value="NZ_JAFNJU010000003.1"/>
</dbReference>
<feature type="transmembrane region" description="Helical" evidence="1">
    <location>
        <begin position="116"/>
        <end position="136"/>
    </location>
</feature>
<dbReference type="PANTHER" id="PTHR35342:SF5">
    <property type="entry name" value="TRICARBOXYLIC TRANSPORT PROTEIN"/>
    <property type="match status" value="1"/>
</dbReference>
<accession>A0A939KIT3</accession>
<name>A0A939KIT3_9CLOT</name>